<evidence type="ECO:0000313" key="3">
    <source>
        <dbReference type="Proteomes" id="UP000077177"/>
    </source>
</evidence>
<name>A0A172TTH5_9BACT</name>
<feature type="transmembrane region" description="Helical" evidence="1">
    <location>
        <begin position="331"/>
        <end position="353"/>
    </location>
</feature>
<dbReference type="AlphaFoldDB" id="A0A172TTH5"/>
<feature type="transmembrane region" description="Helical" evidence="1">
    <location>
        <begin position="360"/>
        <end position="382"/>
    </location>
</feature>
<keyword evidence="1" id="KW-0472">Membrane</keyword>
<keyword evidence="1" id="KW-1133">Transmembrane helix</keyword>
<feature type="transmembrane region" description="Helical" evidence="1">
    <location>
        <begin position="185"/>
        <end position="202"/>
    </location>
</feature>
<sequence>MDHLLFVAYLLLFAWLVTKIDFFIKSGLNSTQLIILFLLKVIAGIFYGWLGVYYGQQLQMVDTWYFHYNGLKQYQLLLNHPLDFITSLFHTNYDEGFSKFLDSKDSWWNDVKYLFFDKLLAVFNLFSLGNYYINVIFYSFLTFFGPIALYRVMKNVFPAKEQSLQIAIFLIPSFLFWNSGLHKDGLVFLSFALICYHVYLGLKEKKFSWQRCAILLLALFLMILRSFVLIILLPAVTAWLIAQKSKYKPVYVFGATYFICILFFFTAHYLLPNVNLMEAVAVRQQEFLDLHGNSSIKVHPLEPSFWGFIKNAPQSVALTVLRPYPTDVHHFFSLISCIETLLFLFLYIIFFLFKRKDIHLTPFLLFCLTLSITMFLMIGYTVNILGAIVRYRSIALPFLLSPIIAMTDWKRVKTFIYIKLFNNI</sequence>
<accession>A0A172TTH5</accession>
<keyword evidence="3" id="KW-1185">Reference proteome</keyword>
<evidence type="ECO:0000256" key="1">
    <source>
        <dbReference type="SAM" id="Phobius"/>
    </source>
</evidence>
<proteinExistence type="predicted"/>
<feature type="transmembrane region" description="Helical" evidence="1">
    <location>
        <begin position="162"/>
        <end position="178"/>
    </location>
</feature>
<reference evidence="3" key="1">
    <citation type="submission" date="2015-01" db="EMBL/GenBank/DDBJ databases">
        <title>Flavisolibacter sp./LCS9/ whole genome sequencing.</title>
        <authorList>
            <person name="Kim M.K."/>
            <person name="Srinivasan S."/>
            <person name="Lee J.-J."/>
        </authorList>
    </citation>
    <scope>NUCLEOTIDE SEQUENCE [LARGE SCALE GENOMIC DNA]</scope>
    <source>
        <strain evidence="3">LCS9</strain>
    </source>
</reference>
<feature type="transmembrane region" description="Helical" evidence="1">
    <location>
        <begin position="249"/>
        <end position="271"/>
    </location>
</feature>
<feature type="transmembrane region" description="Helical" evidence="1">
    <location>
        <begin position="214"/>
        <end position="242"/>
    </location>
</feature>
<reference evidence="2 3" key="2">
    <citation type="journal article" date="2016" name="Int. J. Syst. Evol. Microbiol.">
        <title>Flavisolibacter tropicus sp. nov., isolated from tropical soil.</title>
        <authorList>
            <person name="Lee J.J."/>
            <person name="Kang M.S."/>
            <person name="Kim G.S."/>
            <person name="Lee C.S."/>
            <person name="Lim S."/>
            <person name="Lee J."/>
            <person name="Roh S.H."/>
            <person name="Kang H."/>
            <person name="Ha J.M."/>
            <person name="Bae S."/>
            <person name="Jung H.Y."/>
            <person name="Kim M.K."/>
        </authorList>
    </citation>
    <scope>NUCLEOTIDE SEQUENCE [LARGE SCALE GENOMIC DNA]</scope>
    <source>
        <strain evidence="2 3">LCS9</strain>
    </source>
</reference>
<feature type="transmembrane region" description="Helical" evidence="1">
    <location>
        <begin position="29"/>
        <end position="50"/>
    </location>
</feature>
<organism evidence="2 3">
    <name type="scientific">Flavisolibacter tropicus</name>
    <dbReference type="NCBI Taxonomy" id="1492898"/>
    <lineage>
        <taxon>Bacteria</taxon>
        <taxon>Pseudomonadati</taxon>
        <taxon>Bacteroidota</taxon>
        <taxon>Chitinophagia</taxon>
        <taxon>Chitinophagales</taxon>
        <taxon>Chitinophagaceae</taxon>
        <taxon>Flavisolibacter</taxon>
    </lineage>
</organism>
<feature type="transmembrane region" description="Helical" evidence="1">
    <location>
        <begin position="131"/>
        <end position="150"/>
    </location>
</feature>
<evidence type="ECO:0008006" key="4">
    <source>
        <dbReference type="Google" id="ProtNLM"/>
    </source>
</evidence>
<dbReference type="EMBL" id="CP011390">
    <property type="protein sequence ID" value="ANE50174.1"/>
    <property type="molecule type" value="Genomic_DNA"/>
</dbReference>
<dbReference type="KEGG" id="fla:SY85_06320"/>
<gene>
    <name evidence="2" type="ORF">SY85_06320</name>
</gene>
<keyword evidence="1" id="KW-0812">Transmembrane</keyword>
<protein>
    <recommendedName>
        <fullName evidence="4">Glycosyltransferase RgtA/B/C/D-like domain-containing protein</fullName>
    </recommendedName>
</protein>
<evidence type="ECO:0000313" key="2">
    <source>
        <dbReference type="EMBL" id="ANE50174.1"/>
    </source>
</evidence>
<dbReference type="STRING" id="1492898.SY85_06320"/>
<dbReference type="Proteomes" id="UP000077177">
    <property type="component" value="Chromosome"/>
</dbReference>